<feature type="chain" id="PRO_5038092025" evidence="1">
    <location>
        <begin position="19"/>
        <end position="407"/>
    </location>
</feature>
<keyword evidence="1" id="KW-0732">Signal</keyword>
<dbReference type="EMBL" id="CP007796">
    <property type="protein sequence ID" value="AIB16067.1"/>
    <property type="molecule type" value="Genomic_DNA"/>
</dbReference>
<dbReference type="GO" id="GO:0016787">
    <property type="term" value="F:hydrolase activity"/>
    <property type="evidence" value="ECO:0007669"/>
    <property type="project" value="UniProtKB-KW"/>
</dbReference>
<keyword evidence="4" id="KW-0378">Hydrolase</keyword>
<reference evidence="4 6" key="2">
    <citation type="submission" date="2018-01" db="EMBL/GenBank/DDBJ databases">
        <title>Whole genome sequence of Azospirillum brasilense REC3 isolated from strawberry roots.</title>
        <authorList>
            <person name="Fontana C.A."/>
            <person name="Salazar S.M."/>
            <person name="Bassi D."/>
            <person name="Puglisi E."/>
            <person name="Lovaisa N.C."/>
            <person name="Toffoli L.M."/>
            <person name="Pedraza R."/>
            <person name="Cocconcelli P.S."/>
        </authorList>
    </citation>
    <scope>NUCLEOTIDE SEQUENCE [LARGE SCALE GENOMIC DNA]</scope>
    <source>
        <strain evidence="4 6">REC3</strain>
        <plasmid evidence="4">p2unnamed</plasmid>
    </source>
</reference>
<dbReference type="Proteomes" id="UP000027186">
    <property type="component" value="Plasmid AbAZ39_p3"/>
</dbReference>
<organism evidence="3 5">
    <name type="scientific">Azospirillum argentinense</name>
    <dbReference type="NCBI Taxonomy" id="2970906"/>
    <lineage>
        <taxon>Bacteria</taxon>
        <taxon>Pseudomonadati</taxon>
        <taxon>Pseudomonadota</taxon>
        <taxon>Alphaproteobacteria</taxon>
        <taxon>Rhodospirillales</taxon>
        <taxon>Azospirillaceae</taxon>
        <taxon>Azospirillum</taxon>
    </lineage>
</organism>
<gene>
    <name evidence="3" type="ORF">ABAZ39_29880</name>
    <name evidence="4" type="ORF">C1S70_06065</name>
</gene>
<evidence type="ECO:0000259" key="2">
    <source>
        <dbReference type="Pfam" id="PF00144"/>
    </source>
</evidence>
<dbReference type="InterPro" id="IPR050789">
    <property type="entry name" value="Diverse_Enzym_Activities"/>
</dbReference>
<dbReference type="InterPro" id="IPR001466">
    <property type="entry name" value="Beta-lactam-related"/>
</dbReference>
<reference evidence="3 5" key="1">
    <citation type="journal article" date="2014" name="Genome Announc.">
        <title>Complete Genome Sequence of the Model Rhizosphere Strain Azospirillum brasilense Az39, Successfully Applied in Agriculture.</title>
        <authorList>
            <person name="Rivera D."/>
            <person name="Revale S."/>
            <person name="Molina R."/>
            <person name="Gualpa J."/>
            <person name="Puente M."/>
            <person name="Maroniche G."/>
            <person name="Paris G."/>
            <person name="Baker D."/>
            <person name="Clavijo B."/>
            <person name="McLay K."/>
            <person name="Spaepen S."/>
            <person name="Perticari A."/>
            <person name="Vazquez M."/>
            <person name="Wisniewski-Dye F."/>
            <person name="Watkins C."/>
            <person name="Martinez-Abarca F."/>
            <person name="Vanderleyden J."/>
            <person name="Cassan F."/>
        </authorList>
    </citation>
    <scope>NUCLEOTIDE SEQUENCE [LARGE SCALE GENOMIC DNA]</scope>
    <source>
        <strain evidence="3 5">Az39</strain>
        <plasmid evidence="3">AbAZ39_p3</plasmid>
    </source>
</reference>
<geneLocation type="plasmid" evidence="3 5">
    <name>AbAZ39_p3</name>
</geneLocation>
<evidence type="ECO:0000313" key="6">
    <source>
        <dbReference type="Proteomes" id="UP000236268"/>
    </source>
</evidence>
<evidence type="ECO:0000313" key="3">
    <source>
        <dbReference type="EMBL" id="AIB16067.1"/>
    </source>
</evidence>
<dbReference type="AlphaFoldDB" id="A0A060DTE5"/>
<name>A0A060DTE5_9PROT</name>
<protein>
    <submittedName>
        <fullName evidence="3">Beta-lactamase</fullName>
    </submittedName>
    <submittedName>
        <fullName evidence="4">Serine hydrolase</fullName>
    </submittedName>
</protein>
<dbReference type="SUPFAM" id="SSF56601">
    <property type="entry name" value="beta-lactamase/transpeptidase-like"/>
    <property type="match status" value="1"/>
</dbReference>
<dbReference type="Gene3D" id="3.40.710.10">
    <property type="entry name" value="DD-peptidase/beta-lactamase superfamily"/>
    <property type="match status" value="1"/>
</dbReference>
<evidence type="ECO:0000313" key="4">
    <source>
        <dbReference type="EMBL" id="PNQ99922.1"/>
    </source>
</evidence>
<accession>A0A060DTE5</accession>
<proteinExistence type="predicted"/>
<dbReference type="RefSeq" id="WP_040137718.1">
    <property type="nucleotide sequence ID" value="NZ_CP007796.1"/>
</dbReference>
<dbReference type="OrthoDB" id="5705574at2"/>
<feature type="domain" description="Beta-lactamase-related" evidence="2">
    <location>
        <begin position="42"/>
        <end position="392"/>
    </location>
</feature>
<dbReference type="EMBL" id="POWG01000004">
    <property type="protein sequence ID" value="PNQ99922.1"/>
    <property type="molecule type" value="Genomic_DNA"/>
</dbReference>
<dbReference type="Proteomes" id="UP000236268">
    <property type="component" value="Unassembled WGS sequence"/>
</dbReference>
<geneLocation type="plasmid" evidence="4">
    <name>p2unnamed</name>
</geneLocation>
<dbReference type="KEGG" id="abq:ABAZ39_29880"/>
<evidence type="ECO:0000256" key="1">
    <source>
        <dbReference type="SAM" id="SignalP"/>
    </source>
</evidence>
<dbReference type="InterPro" id="IPR012338">
    <property type="entry name" value="Beta-lactam/transpept-like"/>
</dbReference>
<evidence type="ECO:0000313" key="5">
    <source>
        <dbReference type="Proteomes" id="UP000027186"/>
    </source>
</evidence>
<dbReference type="Pfam" id="PF00144">
    <property type="entry name" value="Beta-lactamase"/>
    <property type="match status" value="1"/>
</dbReference>
<feature type="signal peptide" evidence="1">
    <location>
        <begin position="1"/>
        <end position="18"/>
    </location>
</feature>
<dbReference type="PANTHER" id="PTHR43283:SF3">
    <property type="entry name" value="BETA-LACTAMASE FAMILY PROTEIN (AFU_ORTHOLOGUE AFUA_5G07500)"/>
    <property type="match status" value="1"/>
</dbReference>
<dbReference type="PANTHER" id="PTHR43283">
    <property type="entry name" value="BETA-LACTAMASE-RELATED"/>
    <property type="match status" value="1"/>
</dbReference>
<keyword evidence="3" id="KW-0614">Plasmid</keyword>
<sequence>MRIPLVAAALAIASSALASPDFASPALAQPANDPAMEARLDPVIDRALSEKRIVGAVVLVAKDGRIVYRRAAGHADREAGVKMREDAIFRLASVTKPFVTAAAMRLVEDGRLDLDAPVTRWLPDFRPALPDGSTPAITIRQLLTHTSGLGYGFLEPADGPYHRLNVSDGLDQPGLSLAENLTRLSAAPLNFAPGTGWRYSLGIDVLGGVLEKVEGRSLSDIVRDDVTAPLGIDDTGFSVRDVSRLARAYADGNPEPVAMADGQAVPLMGLAATFAPSRILDPKSYPSGGAGMAGTAPDVLRFLEAIRTGGSPILKPETVALMTSDQVGTTAKTQGPGWGFGYGWAVLDDPARTGTPQAAGTLQWGGAYGHSWFIDRQNGLSVVALTNTAFEGMAGAFPTEVRNAVYK</sequence>
<accession>A0A2K1G555</accession>